<dbReference type="AlphaFoldDB" id="A0AAX4HKS9"/>
<evidence type="ECO:0000313" key="2">
    <source>
        <dbReference type="Proteomes" id="UP001324634"/>
    </source>
</evidence>
<accession>A0AAX4HKS9</accession>
<dbReference type="RefSeq" id="WP_321391440.1">
    <property type="nucleotide sequence ID" value="NZ_CP139487.1"/>
</dbReference>
<keyword evidence="2" id="KW-1185">Reference proteome</keyword>
<sequence>MLLVASTASAMDIYSRVYVAKTDTTLTSVFDEIKATPEEREEILRLNPQLRRMDRISAGTILNLTLYRGTTNTVTSNLKKLKVEDKRVVENTLSVGALLTLDSVKTGLNNDAEIQTSNRSYGVGINYEIPQNSFFGLNLFSQLTNVDFANVKVKQQTGQDKTIDGNESRFNYDVGIKGMFNRTSLNNRFAVFLSRKVDNLYDYSKDKTFYSNDPSEYVAISRFAGWWSGAEFTQILPFKKVPLEAGIGYSFIMDGNVTSEDSSKVRSLNGSRSSLSLTWRNSDAQAFGVKYQNFSYRSEFNTTVGSLGIFADFKI</sequence>
<dbReference type="Proteomes" id="UP001324634">
    <property type="component" value="Chromosome"/>
</dbReference>
<reference evidence="1 2" key="1">
    <citation type="submission" date="2023-11" db="EMBL/GenBank/DDBJ databases">
        <title>Peredibacter starrii A3.12.</title>
        <authorList>
            <person name="Mitchell R.J."/>
        </authorList>
    </citation>
    <scope>NUCLEOTIDE SEQUENCE [LARGE SCALE GENOMIC DNA]</scope>
    <source>
        <strain evidence="1 2">A3.12</strain>
    </source>
</reference>
<gene>
    <name evidence="1" type="ORF">SOO65_14375</name>
</gene>
<organism evidence="1 2">
    <name type="scientific">Peredibacter starrii</name>
    <dbReference type="NCBI Taxonomy" id="28202"/>
    <lineage>
        <taxon>Bacteria</taxon>
        <taxon>Pseudomonadati</taxon>
        <taxon>Bdellovibrionota</taxon>
        <taxon>Bacteriovoracia</taxon>
        <taxon>Bacteriovoracales</taxon>
        <taxon>Bacteriovoracaceae</taxon>
        <taxon>Peredibacter</taxon>
    </lineage>
</organism>
<proteinExistence type="predicted"/>
<name>A0AAX4HKS9_9BACT</name>
<dbReference type="EMBL" id="CP139487">
    <property type="protein sequence ID" value="WPU63877.1"/>
    <property type="molecule type" value="Genomic_DNA"/>
</dbReference>
<protein>
    <recommendedName>
        <fullName evidence="3">LysM domain-containing protein</fullName>
    </recommendedName>
</protein>
<dbReference type="KEGG" id="psti:SOO65_14375"/>
<evidence type="ECO:0008006" key="3">
    <source>
        <dbReference type="Google" id="ProtNLM"/>
    </source>
</evidence>
<evidence type="ECO:0000313" key="1">
    <source>
        <dbReference type="EMBL" id="WPU63877.1"/>
    </source>
</evidence>